<dbReference type="AlphaFoldDB" id="A0A9X7BLA4"/>
<comment type="caution">
    <text evidence="1">The sequence shown here is derived from an EMBL/GenBank/DDBJ whole genome shotgun (WGS) entry which is preliminary data.</text>
</comment>
<evidence type="ECO:0000313" key="2">
    <source>
        <dbReference type="Proteomes" id="UP000223366"/>
    </source>
</evidence>
<gene>
    <name evidence="1" type="ORF">COK99_20140</name>
</gene>
<sequence length="122" mass="14127">MFHRTHIKDGKKLTGAAAEEAKIKEFVDNDSKCQFVVQQAELNKEFKDEFINNYHDIKNIADILRTYDSVVLREGSDGVFILDCFDYHDKVYVKNILNGLNLTYKEHKGDKELKNSSIIGVW</sequence>
<protein>
    <submittedName>
        <fullName evidence="1">Uncharacterized protein</fullName>
    </submittedName>
</protein>
<dbReference type="RefSeq" id="WP_079004482.1">
    <property type="nucleotide sequence ID" value="NZ_CP185991.1"/>
</dbReference>
<evidence type="ECO:0000313" key="1">
    <source>
        <dbReference type="EMBL" id="PFV28653.1"/>
    </source>
</evidence>
<reference evidence="1 2" key="1">
    <citation type="submission" date="2017-09" db="EMBL/GenBank/DDBJ databases">
        <title>Large-scale bioinformatics analysis of Bacillus genomes uncovers conserved roles of natural products in bacterial physiology.</title>
        <authorList>
            <consortium name="Agbiome Team Llc"/>
            <person name="Bleich R.M."/>
            <person name="Grubbs K.J."/>
            <person name="Santa Maria K.C."/>
            <person name="Allen S.E."/>
            <person name="Farag S."/>
            <person name="Shank E.A."/>
            <person name="Bowers A."/>
        </authorList>
    </citation>
    <scope>NUCLEOTIDE SEQUENCE [LARGE SCALE GENOMIC DNA]</scope>
    <source>
        <strain evidence="1 2">AFS060060</strain>
    </source>
</reference>
<name>A0A9X7BLA4_BACTU</name>
<proteinExistence type="predicted"/>
<organism evidence="1 2">
    <name type="scientific">Bacillus thuringiensis</name>
    <dbReference type="NCBI Taxonomy" id="1428"/>
    <lineage>
        <taxon>Bacteria</taxon>
        <taxon>Bacillati</taxon>
        <taxon>Bacillota</taxon>
        <taxon>Bacilli</taxon>
        <taxon>Bacillales</taxon>
        <taxon>Bacillaceae</taxon>
        <taxon>Bacillus</taxon>
        <taxon>Bacillus cereus group</taxon>
    </lineage>
</organism>
<accession>A0A9X7BLA4</accession>
<dbReference type="Proteomes" id="UP000223366">
    <property type="component" value="Unassembled WGS sequence"/>
</dbReference>
<dbReference type="EMBL" id="NVDU01000046">
    <property type="protein sequence ID" value="PFV28653.1"/>
    <property type="molecule type" value="Genomic_DNA"/>
</dbReference>